<dbReference type="Gene3D" id="3.40.50.300">
    <property type="entry name" value="P-loop containing nucleotide triphosphate hydrolases"/>
    <property type="match status" value="1"/>
</dbReference>
<evidence type="ECO:0000313" key="2">
    <source>
        <dbReference type="EMBL" id="MBD9700438.1"/>
    </source>
</evidence>
<dbReference type="RefSeq" id="WP_192282089.1">
    <property type="nucleotide sequence ID" value="NZ_JACZDF010000009.1"/>
</dbReference>
<dbReference type="PANTHER" id="PTHR42698:SF1">
    <property type="entry name" value="GTPASE ERA, MITOCHONDRIAL"/>
    <property type="match status" value="1"/>
</dbReference>
<evidence type="ECO:0000259" key="1">
    <source>
        <dbReference type="Pfam" id="PF00350"/>
    </source>
</evidence>
<name>A0ABR9DTV3_9MICO</name>
<reference evidence="2 3" key="1">
    <citation type="submission" date="2020-09" db="EMBL/GenBank/DDBJ databases">
        <title>Flavimobilis rhizosphaerae sp. nov., isolated from rhizosphere soil of Spartina alterniflora.</title>
        <authorList>
            <person name="Hanqin C."/>
        </authorList>
    </citation>
    <scope>NUCLEOTIDE SEQUENCE [LARGE SCALE GENOMIC DNA]</scope>
    <source>
        <strain evidence="2 3">GY 10621</strain>
    </source>
</reference>
<accession>A0ABR9DTV3</accession>
<proteinExistence type="predicted"/>
<dbReference type="Pfam" id="PF00350">
    <property type="entry name" value="Dynamin_N"/>
    <property type="match status" value="1"/>
</dbReference>
<dbReference type="PANTHER" id="PTHR42698">
    <property type="entry name" value="GTPASE ERA"/>
    <property type="match status" value="1"/>
</dbReference>
<evidence type="ECO:0000313" key="3">
    <source>
        <dbReference type="Proteomes" id="UP000642107"/>
    </source>
</evidence>
<dbReference type="InterPro" id="IPR005662">
    <property type="entry name" value="GTPase_Era-like"/>
</dbReference>
<sequence length="542" mass="56558">MTRDETMPEHAPDATLLDVVEGLHREVQAVAFALDTPGTRAAKPLRHTLLERLEDHLLPRLRELSRPAIVVVAGSTGAGKSTIVNSLLGDEVSKASVLRPTTREPVLVTHPEDAELAAGLDLGEALRVEHDGVPRGIALLDAPDLDSLMSSNRETAVRLLAAADLGLFVTTAARYGDALPWRVLTDAKERGASVAMVLNRVSDEKLAEVRTDLVSRLREHGLASSALFVVPDAGAHEGLLPAESVEPIARWLRRVAGADQARTVILRTLRGALDALVEQTAALVAEVEAQTDDAAALRAAVVDAVPSGLGDLADATVDGTLSTGAVEAAWLAAVDAEPGILRPVAGRFRRPRRAALARRAELLGAVATRVRETLVTQVLAAARTSSETIGSQLGEQDDRLPGGAALHAAVQADGALAAWRDTTVRSEVSAWLRGVADAVGDLAPGVLQAADRGLTREGLVAVATAAAVGVAGAERVLAGVAGAAAGELVDAARADLVALGRHVVEGEAGPYTERLDVTALAPEAVTGLRLRLAELRRQVRSR</sequence>
<dbReference type="InterPro" id="IPR027417">
    <property type="entry name" value="P-loop_NTPase"/>
</dbReference>
<keyword evidence="3" id="KW-1185">Reference proteome</keyword>
<feature type="domain" description="Dynamin N-terminal" evidence="1">
    <location>
        <begin position="70"/>
        <end position="115"/>
    </location>
</feature>
<dbReference type="EMBL" id="JACZDF010000009">
    <property type="protein sequence ID" value="MBD9700438.1"/>
    <property type="molecule type" value="Genomic_DNA"/>
</dbReference>
<dbReference type="InterPro" id="IPR045063">
    <property type="entry name" value="Dynamin_N"/>
</dbReference>
<gene>
    <name evidence="2" type="ORF">IGS67_13255</name>
</gene>
<dbReference type="SUPFAM" id="SSF52540">
    <property type="entry name" value="P-loop containing nucleoside triphosphate hydrolases"/>
    <property type="match status" value="1"/>
</dbReference>
<organism evidence="2 3">
    <name type="scientific">Flavimobilis rhizosphaerae</name>
    <dbReference type="NCBI Taxonomy" id="2775421"/>
    <lineage>
        <taxon>Bacteria</taxon>
        <taxon>Bacillati</taxon>
        <taxon>Actinomycetota</taxon>
        <taxon>Actinomycetes</taxon>
        <taxon>Micrococcales</taxon>
        <taxon>Jonesiaceae</taxon>
        <taxon>Flavimobilis</taxon>
    </lineage>
</organism>
<comment type="caution">
    <text evidence="2">The sequence shown here is derived from an EMBL/GenBank/DDBJ whole genome shotgun (WGS) entry which is preliminary data.</text>
</comment>
<dbReference type="Proteomes" id="UP000642107">
    <property type="component" value="Unassembled WGS sequence"/>
</dbReference>
<protein>
    <submittedName>
        <fullName evidence="2">Dynamin family protein</fullName>
    </submittedName>
</protein>